<keyword evidence="3" id="KW-0106">Calcium</keyword>
<keyword evidence="4" id="KW-0732">Signal</keyword>
<dbReference type="Pfam" id="PF17678">
    <property type="entry name" value="Glyco_hydro_92N"/>
    <property type="match status" value="1"/>
</dbReference>
<evidence type="ECO:0000256" key="3">
    <source>
        <dbReference type="ARBA" id="ARBA00022837"/>
    </source>
</evidence>
<protein>
    <submittedName>
        <fullName evidence="8">Alpha-1,2-mannosidase, putative</fullName>
    </submittedName>
</protein>
<dbReference type="Gene3D" id="1.20.1050.60">
    <property type="entry name" value="alpha-1,2-mannosidase"/>
    <property type="match status" value="1"/>
</dbReference>
<keyword evidence="9" id="KW-1185">Reference proteome</keyword>
<evidence type="ECO:0000256" key="1">
    <source>
        <dbReference type="ARBA" id="ARBA00001913"/>
    </source>
</evidence>
<dbReference type="GO" id="GO:0030246">
    <property type="term" value="F:carbohydrate binding"/>
    <property type="evidence" value="ECO:0007669"/>
    <property type="project" value="InterPro"/>
</dbReference>
<dbReference type="Pfam" id="PF07971">
    <property type="entry name" value="Glyco_hydro_92"/>
    <property type="match status" value="1"/>
</dbReference>
<dbReference type="InterPro" id="IPR008928">
    <property type="entry name" value="6-hairpin_glycosidase_sf"/>
</dbReference>
<feature type="domain" description="Rhamnogalacturonan lyase" evidence="6">
    <location>
        <begin position="33"/>
        <end position="203"/>
    </location>
</feature>
<dbReference type="InterPro" id="IPR041371">
    <property type="entry name" value="GH92_N"/>
</dbReference>
<reference evidence="8 9" key="1">
    <citation type="submission" date="2016-10" db="EMBL/GenBank/DDBJ databases">
        <authorList>
            <person name="de Groot N.N."/>
        </authorList>
    </citation>
    <scope>NUCLEOTIDE SEQUENCE [LARGE SCALE GENOMIC DNA]</scope>
    <source>
        <strain evidence="8 9">CGMCC 1.9156</strain>
    </source>
</reference>
<dbReference type="SUPFAM" id="SSF48208">
    <property type="entry name" value="Six-hairpin glycosidases"/>
    <property type="match status" value="1"/>
</dbReference>
<dbReference type="InterPro" id="IPR008979">
    <property type="entry name" value="Galactose-bd-like_sf"/>
</dbReference>
<dbReference type="GO" id="GO:0005829">
    <property type="term" value="C:cytosol"/>
    <property type="evidence" value="ECO:0007669"/>
    <property type="project" value="TreeGrafter"/>
</dbReference>
<dbReference type="PANTHER" id="PTHR12143">
    <property type="entry name" value="PEPTIDE N-GLYCANASE PNGASE -RELATED"/>
    <property type="match status" value="1"/>
</dbReference>
<evidence type="ECO:0000313" key="9">
    <source>
        <dbReference type="Proteomes" id="UP000198964"/>
    </source>
</evidence>
<dbReference type="AlphaFoldDB" id="A0A1I2ISK5"/>
<dbReference type="NCBIfam" id="TIGR01180">
    <property type="entry name" value="aman2_put"/>
    <property type="match status" value="1"/>
</dbReference>
<feature type="signal peptide" evidence="4">
    <location>
        <begin position="1"/>
        <end position="27"/>
    </location>
</feature>
<comment type="subunit">
    <text evidence="2">Monomer.</text>
</comment>
<name>A0A1I2ISK5_9BACT</name>
<dbReference type="Gene3D" id="1.20.1610.10">
    <property type="entry name" value="alpha-1,2-mannosidases domains"/>
    <property type="match status" value="1"/>
</dbReference>
<evidence type="ECO:0000313" key="8">
    <source>
        <dbReference type="EMBL" id="SFF44710.1"/>
    </source>
</evidence>
<dbReference type="InterPro" id="IPR005887">
    <property type="entry name" value="GH92_a_mannosidase_put"/>
</dbReference>
<dbReference type="GO" id="GO:0000224">
    <property type="term" value="F:peptide-N4-(N-acetyl-beta-glucosaminyl)asparagine amidase activity"/>
    <property type="evidence" value="ECO:0007669"/>
    <property type="project" value="TreeGrafter"/>
</dbReference>
<feature type="chain" id="PRO_5011481360" evidence="4">
    <location>
        <begin position="28"/>
        <end position="1053"/>
    </location>
</feature>
<feature type="domain" description="Glycosyl hydrolase family 92 N-terminal" evidence="7">
    <location>
        <begin position="315"/>
        <end position="556"/>
    </location>
</feature>
<evidence type="ECO:0000259" key="7">
    <source>
        <dbReference type="Pfam" id="PF17678"/>
    </source>
</evidence>
<feature type="domain" description="Glycosyl hydrolase family 92" evidence="5">
    <location>
        <begin position="562"/>
        <end position="1042"/>
    </location>
</feature>
<dbReference type="GO" id="GO:0005975">
    <property type="term" value="P:carbohydrate metabolic process"/>
    <property type="evidence" value="ECO:0007669"/>
    <property type="project" value="InterPro"/>
</dbReference>
<evidence type="ECO:0000256" key="2">
    <source>
        <dbReference type="ARBA" id="ARBA00011245"/>
    </source>
</evidence>
<gene>
    <name evidence="8" type="ORF">SAMN05216283_106195</name>
</gene>
<evidence type="ECO:0000259" key="5">
    <source>
        <dbReference type="Pfam" id="PF07971"/>
    </source>
</evidence>
<organism evidence="8 9">
    <name type="scientific">Sunxiuqinia elliptica</name>
    <dbReference type="NCBI Taxonomy" id="655355"/>
    <lineage>
        <taxon>Bacteria</taxon>
        <taxon>Pseudomonadati</taxon>
        <taxon>Bacteroidota</taxon>
        <taxon>Bacteroidia</taxon>
        <taxon>Marinilabiliales</taxon>
        <taxon>Prolixibacteraceae</taxon>
        <taxon>Sunxiuqinia</taxon>
    </lineage>
</organism>
<dbReference type="EMBL" id="FONW01000006">
    <property type="protein sequence ID" value="SFF44710.1"/>
    <property type="molecule type" value="Genomic_DNA"/>
</dbReference>
<dbReference type="FunFam" id="3.30.2080.10:FF:000001">
    <property type="entry name" value="Alpha-1,2-mannosidase subfamily"/>
    <property type="match status" value="1"/>
</dbReference>
<sequence>MGRRKQIKQSLSYLLLLCCLAGTKAYAKDQSVIWQIGENNNSCAEFALAPKGYPDYIANDFGWEDKYFLIGTSNDQKDWPYIIPGTSDTWGGTWGTSGWRSSTLTILFGLDQLPRSNDWKLVVDLLDCNPDDLPLFKVTVNGKSWKYRIPVINPASSIDNDSDNSSEYLVEIPLPKGLIASGGNEIALTVLEGSWLRFDQIKLEGPKGVELTQNKQAFLRKVEPADYEVEHYGNKIQPLLIDVEHLSGTPDMTVILDNEEVFASTLEEGRYVFEVPMPVVQKAQKSSYEIWLNGEKLQAGKVTRQPPKLTSPAGYVDTKIGTAHSRWMIAPGPWMPFSMVKLSPDNQNDGWQSGYEPTFESVACFSHIHEWTMAGLGTMPTNGALQTEVGDEKDVDGGYRSRIDKSTEQAPLGYYKVHLTDYDIQAELTATTRCGFQRYTFPKDRDGSRVLLDLVIPSEYRYDLLEASVKQTGENTIEGFSHQLSPNTWSGGISQEYTIYFVVEFDQPIAGFSTWTENGVEEGAASLNVQGAKDAGVIVDFDTKKNKVVQLRSGISYVSLENARENLKTEVIDPFGWDFEAVQKNNVDTWNDLFSRVKVGSNDKYEKTRFYTNMYRALCSRNTFSDVNGEWRDAGEKVRRMEDPSSPALGCDAFWNTFWNLNQFWNLVTPEWSNRWVNSQLAMYDANGWLAKGPAGMEYVPVMVAEHEIPLIVGAYQMGIRDYDVEKAFEAVKKMQTTPAQEVGGGFAGNRDLVTYLEHGYVPYDQGRFSNSLEYAFDDWTIGQFAEALGKQGDYQAFSKRGAYWRNVIDTETGFARMKDSKGEWFPDFDPYKSGANHHYVEGNAWQLTYFVPQDVPALAEAIGKGRFVERLDWGFTESYKTRFNGLNDQYWNYPVMQGNQQSMHFAFLFNWVQQPWLTQKWSRSILDRYYGYGISNAYLGDEDQGQMSAWFIMASIGLFQTDGGCRVDPVYEIGSPLFEKVEIDLGERFGRGSQFTIEAKHASRLNKYVQSAKLNGKKLNDFKFPASELLKGGKLELEMGPKPNKNWGVVSK</sequence>
<dbReference type="STRING" id="655355.SAMN05216283_106195"/>
<accession>A0A1I2ISK5</accession>
<dbReference type="SUPFAM" id="SSF49785">
    <property type="entry name" value="Galactose-binding domain-like"/>
    <property type="match status" value="1"/>
</dbReference>
<dbReference type="InterPro" id="IPR029411">
    <property type="entry name" value="RG-lyase_III"/>
</dbReference>
<dbReference type="InterPro" id="IPR050883">
    <property type="entry name" value="PNGase"/>
</dbReference>
<dbReference type="GO" id="GO:0006516">
    <property type="term" value="P:glycoprotein catabolic process"/>
    <property type="evidence" value="ECO:0007669"/>
    <property type="project" value="TreeGrafter"/>
</dbReference>
<comment type="cofactor">
    <cofactor evidence="1">
        <name>Ca(2+)</name>
        <dbReference type="ChEBI" id="CHEBI:29108"/>
    </cofactor>
</comment>
<dbReference type="RefSeq" id="WP_093920323.1">
    <property type="nucleotide sequence ID" value="NZ_FONW01000006.1"/>
</dbReference>
<dbReference type="Proteomes" id="UP000198964">
    <property type="component" value="Unassembled WGS sequence"/>
</dbReference>
<evidence type="ECO:0000259" key="6">
    <source>
        <dbReference type="Pfam" id="PF14683"/>
    </source>
</evidence>
<proteinExistence type="predicted"/>
<dbReference type="InterPro" id="IPR012939">
    <property type="entry name" value="Glyco_hydro_92"/>
</dbReference>
<dbReference type="Pfam" id="PF14683">
    <property type="entry name" value="CBM-like"/>
    <property type="match status" value="1"/>
</dbReference>
<evidence type="ECO:0000256" key="4">
    <source>
        <dbReference type="SAM" id="SignalP"/>
    </source>
</evidence>
<dbReference type="InterPro" id="IPR014718">
    <property type="entry name" value="GH-type_carb-bd"/>
</dbReference>
<dbReference type="Gene3D" id="3.30.2080.10">
    <property type="entry name" value="GH92 mannosidase domain"/>
    <property type="match status" value="1"/>
</dbReference>
<dbReference type="Gene3D" id="2.70.98.10">
    <property type="match status" value="1"/>
</dbReference>
<dbReference type="PANTHER" id="PTHR12143:SF39">
    <property type="entry name" value="SECRETED PROTEIN"/>
    <property type="match status" value="1"/>
</dbReference>